<dbReference type="InterPro" id="IPR043129">
    <property type="entry name" value="ATPase_NBD"/>
</dbReference>
<dbReference type="PATRIC" id="fig|755172.3.peg.354"/>
<evidence type="ECO:0000313" key="3">
    <source>
        <dbReference type="Proteomes" id="UP000070442"/>
    </source>
</evidence>
<name>A0A134AKG8_9FIRM</name>
<feature type="domain" description="Gcp-like" evidence="1">
    <location>
        <begin position="34"/>
        <end position="154"/>
    </location>
</feature>
<comment type="caution">
    <text evidence="2">The sequence shown here is derived from an EMBL/GenBank/DDBJ whole genome shotgun (WGS) entry which is preliminary data.</text>
</comment>
<dbReference type="EMBL" id="LSDG01000008">
    <property type="protein sequence ID" value="KXB68050.1"/>
    <property type="molecule type" value="Genomic_DNA"/>
</dbReference>
<sequence length="233" mass="25305">MKILAFDTATIETTCAVVEDKKVLAASSINSRLSHSETLVSMIEEMLSALALEMKDLDMIAVGVGPGSFTGLRISVVLAKIFAKTLDIPVVGVSTLAALARQVAESGIVVPVFDARRKRVYTAQFKKEGDVLTRLTKDDAVAVDELIDSLPEGATIIGEGLSPYGESFSASEKGFFCYPQSLSQVRASFIAEEALVQYERDGASNPYELEPNYLRSSQAMREYRRKHGQSLDA</sequence>
<dbReference type="RefSeq" id="WP_068366811.1">
    <property type="nucleotide sequence ID" value="NZ_CAIJCT010000016.1"/>
</dbReference>
<dbReference type="OrthoDB" id="9784166at2"/>
<proteinExistence type="predicted"/>
<evidence type="ECO:0000313" key="2">
    <source>
        <dbReference type="EMBL" id="KXB68050.1"/>
    </source>
</evidence>
<dbReference type="GO" id="GO:0002949">
    <property type="term" value="P:tRNA threonylcarbamoyladenosine modification"/>
    <property type="evidence" value="ECO:0007669"/>
    <property type="project" value="InterPro"/>
</dbReference>
<dbReference type="CDD" id="cd24032">
    <property type="entry name" value="ASKHA_NBD_TsaB"/>
    <property type="match status" value="1"/>
</dbReference>
<gene>
    <name evidence="2" type="ORF">HMPREF1863_00368</name>
</gene>
<keyword evidence="3" id="KW-1185">Reference proteome</keyword>
<dbReference type="InterPro" id="IPR022496">
    <property type="entry name" value="T6A_TsaB"/>
</dbReference>
<dbReference type="SUPFAM" id="SSF53067">
    <property type="entry name" value="Actin-like ATPase domain"/>
    <property type="match status" value="2"/>
</dbReference>
<dbReference type="PANTHER" id="PTHR11735:SF11">
    <property type="entry name" value="TRNA THREONYLCARBAMOYLADENOSINE BIOSYNTHESIS PROTEIN TSAB"/>
    <property type="match status" value="1"/>
</dbReference>
<evidence type="ECO:0000259" key="1">
    <source>
        <dbReference type="Pfam" id="PF00814"/>
    </source>
</evidence>
<dbReference type="AlphaFoldDB" id="A0A134AKG8"/>
<dbReference type="GO" id="GO:0005829">
    <property type="term" value="C:cytosol"/>
    <property type="evidence" value="ECO:0007669"/>
    <property type="project" value="TreeGrafter"/>
</dbReference>
<reference evidence="3" key="1">
    <citation type="submission" date="2016-01" db="EMBL/GenBank/DDBJ databases">
        <authorList>
            <person name="Mitreva M."/>
            <person name="Pepin K.H."/>
            <person name="Mihindukulasuriya K.A."/>
            <person name="Fulton R."/>
            <person name="Fronick C."/>
            <person name="O'Laughlin M."/>
            <person name="Miner T."/>
            <person name="Herter B."/>
            <person name="Rosa B.A."/>
            <person name="Cordes M."/>
            <person name="Tomlinson C."/>
            <person name="Wollam A."/>
            <person name="Palsikar V.B."/>
            <person name="Mardis E.R."/>
            <person name="Wilson R.K."/>
        </authorList>
    </citation>
    <scope>NUCLEOTIDE SEQUENCE [LARGE SCALE GENOMIC DNA]</scope>
    <source>
        <strain evidence="3">DNF00729</strain>
    </source>
</reference>
<organism evidence="2 3">
    <name type="scientific">Aedoeadaptatus coxii</name>
    <dbReference type="NCBI Taxonomy" id="755172"/>
    <lineage>
        <taxon>Bacteria</taxon>
        <taxon>Bacillati</taxon>
        <taxon>Bacillota</taxon>
        <taxon>Tissierellia</taxon>
        <taxon>Tissierellales</taxon>
        <taxon>Peptoniphilaceae</taxon>
        <taxon>Aedoeadaptatus</taxon>
    </lineage>
</organism>
<protein>
    <submittedName>
        <fullName evidence="2">Universal bacterial protein YeaZ</fullName>
    </submittedName>
</protein>
<dbReference type="PANTHER" id="PTHR11735">
    <property type="entry name" value="TRNA N6-ADENOSINE THREONYLCARBAMOYLTRANSFERASE"/>
    <property type="match status" value="1"/>
</dbReference>
<dbReference type="Proteomes" id="UP000070442">
    <property type="component" value="Unassembled WGS sequence"/>
</dbReference>
<dbReference type="Gene3D" id="3.30.420.40">
    <property type="match status" value="2"/>
</dbReference>
<accession>A0A134AKG8</accession>
<dbReference type="NCBIfam" id="TIGR03725">
    <property type="entry name" value="T6A_YeaZ"/>
    <property type="match status" value="1"/>
</dbReference>
<dbReference type="InterPro" id="IPR000905">
    <property type="entry name" value="Gcp-like_dom"/>
</dbReference>
<dbReference type="Pfam" id="PF00814">
    <property type="entry name" value="TsaD"/>
    <property type="match status" value="1"/>
</dbReference>
<dbReference type="STRING" id="755172.HMPREF1863_00368"/>